<name>A0A382XAF6_9ZZZZ</name>
<sequence>VRQFALLLLLCLMVLGCQSIVTPEHQLSDQAGLFERIKGKISISGQPSSFSFDWYHTDDGHRLRFSSFGLVVAEVAAKGSDITIQTGDGQTWNQASAQLWMEVNLGIALPLQSVAFWLSGRPDPGHPSITRVNSFSQLGWQVNVNRLHRLGYPQKLTLEKSGIKAKI</sequence>
<keyword evidence="4" id="KW-0653">Protein transport</keyword>
<keyword evidence="3" id="KW-0813">Transport</keyword>
<dbReference type="Gene3D" id="2.50.20.10">
    <property type="entry name" value="Lipoprotein localisation LolA/LolB/LppX"/>
    <property type="match status" value="1"/>
</dbReference>
<protein>
    <recommendedName>
        <fullName evidence="8">Outer-membrane lipoprotein LolB</fullName>
    </recommendedName>
</protein>
<feature type="non-terminal residue" evidence="7">
    <location>
        <position position="167"/>
    </location>
</feature>
<evidence type="ECO:0000256" key="2">
    <source>
        <dbReference type="ARBA" id="ARBA00011245"/>
    </source>
</evidence>
<dbReference type="AlphaFoldDB" id="A0A382XAF6"/>
<dbReference type="InterPro" id="IPR029046">
    <property type="entry name" value="LolA/LolB/LppX"/>
</dbReference>
<evidence type="ECO:0000256" key="3">
    <source>
        <dbReference type="ARBA" id="ARBA00022448"/>
    </source>
</evidence>
<dbReference type="GO" id="GO:0015031">
    <property type="term" value="P:protein transport"/>
    <property type="evidence" value="ECO:0007669"/>
    <property type="project" value="UniProtKB-KW"/>
</dbReference>
<dbReference type="EMBL" id="UINC01166100">
    <property type="protein sequence ID" value="SVD67869.1"/>
    <property type="molecule type" value="Genomic_DNA"/>
</dbReference>
<dbReference type="Pfam" id="PF03550">
    <property type="entry name" value="LolB"/>
    <property type="match status" value="1"/>
</dbReference>
<evidence type="ECO:0008006" key="8">
    <source>
        <dbReference type="Google" id="ProtNLM"/>
    </source>
</evidence>
<evidence type="ECO:0000313" key="7">
    <source>
        <dbReference type="EMBL" id="SVD67869.1"/>
    </source>
</evidence>
<feature type="non-terminal residue" evidence="7">
    <location>
        <position position="1"/>
    </location>
</feature>
<keyword evidence="6" id="KW-0143">Chaperone</keyword>
<dbReference type="SUPFAM" id="SSF89392">
    <property type="entry name" value="Prokaryotic lipoproteins and lipoprotein localization factors"/>
    <property type="match status" value="1"/>
</dbReference>
<evidence type="ECO:0000256" key="5">
    <source>
        <dbReference type="ARBA" id="ARBA00023136"/>
    </source>
</evidence>
<dbReference type="CDD" id="cd16326">
    <property type="entry name" value="LolB"/>
    <property type="match status" value="1"/>
</dbReference>
<accession>A0A382XAF6</accession>
<reference evidence="7" key="1">
    <citation type="submission" date="2018-05" db="EMBL/GenBank/DDBJ databases">
        <authorList>
            <person name="Lanie J.A."/>
            <person name="Ng W.-L."/>
            <person name="Kazmierczak K.M."/>
            <person name="Andrzejewski T.M."/>
            <person name="Davidsen T.M."/>
            <person name="Wayne K.J."/>
            <person name="Tettelin H."/>
            <person name="Glass J.I."/>
            <person name="Rusch D."/>
            <person name="Podicherti R."/>
            <person name="Tsui H.-C.T."/>
            <person name="Winkler M.E."/>
        </authorList>
    </citation>
    <scope>NUCLEOTIDE SEQUENCE</scope>
</reference>
<keyword evidence="5" id="KW-0472">Membrane</keyword>
<gene>
    <name evidence="7" type="ORF">METZ01_LOCUS420723</name>
</gene>
<organism evidence="7">
    <name type="scientific">marine metagenome</name>
    <dbReference type="NCBI Taxonomy" id="408172"/>
    <lineage>
        <taxon>unclassified sequences</taxon>
        <taxon>metagenomes</taxon>
        <taxon>ecological metagenomes</taxon>
    </lineage>
</organism>
<comment type="subunit">
    <text evidence="2">Monomer.</text>
</comment>
<evidence type="ECO:0000256" key="1">
    <source>
        <dbReference type="ARBA" id="ARBA00004442"/>
    </source>
</evidence>
<proteinExistence type="predicted"/>
<evidence type="ECO:0000256" key="6">
    <source>
        <dbReference type="ARBA" id="ARBA00023186"/>
    </source>
</evidence>
<dbReference type="InterPro" id="IPR004565">
    <property type="entry name" value="OM_lipoprot_LolB"/>
</dbReference>
<evidence type="ECO:0000256" key="4">
    <source>
        <dbReference type="ARBA" id="ARBA00022927"/>
    </source>
</evidence>
<comment type="subcellular location">
    <subcellularLocation>
        <location evidence="1">Cell outer membrane</location>
    </subcellularLocation>
</comment>
<dbReference type="GO" id="GO:0009279">
    <property type="term" value="C:cell outer membrane"/>
    <property type="evidence" value="ECO:0007669"/>
    <property type="project" value="UniProtKB-SubCell"/>
</dbReference>